<feature type="transmembrane region" description="Helical" evidence="7">
    <location>
        <begin position="473"/>
        <end position="493"/>
    </location>
</feature>
<feature type="transmembrane region" description="Helical" evidence="7">
    <location>
        <begin position="440"/>
        <end position="461"/>
    </location>
</feature>
<dbReference type="InterPro" id="IPR006707">
    <property type="entry name" value="T7SS_EccD"/>
</dbReference>
<dbReference type="Proteomes" id="UP000179621">
    <property type="component" value="Unassembled WGS sequence"/>
</dbReference>
<evidence type="ECO:0000256" key="3">
    <source>
        <dbReference type="ARBA" id="ARBA00022475"/>
    </source>
</evidence>
<evidence type="ECO:0000313" key="9">
    <source>
        <dbReference type="EMBL" id="OHU13238.1"/>
    </source>
</evidence>
<evidence type="ECO:0000313" key="10">
    <source>
        <dbReference type="Proteomes" id="UP000179621"/>
    </source>
</evidence>
<feature type="domain" description="EccD-like transmembrane" evidence="8">
    <location>
        <begin position="154"/>
        <end position="499"/>
    </location>
</feature>
<dbReference type="Gene3D" id="3.10.20.90">
    <property type="entry name" value="Phosphatidylinositol 3-kinase Catalytic Subunit, Chain A, domain 1"/>
    <property type="match status" value="1"/>
</dbReference>
<evidence type="ECO:0000256" key="4">
    <source>
        <dbReference type="ARBA" id="ARBA00022692"/>
    </source>
</evidence>
<keyword evidence="5 7" id="KW-1133">Transmembrane helix</keyword>
<feature type="transmembrane region" description="Helical" evidence="7">
    <location>
        <begin position="383"/>
        <end position="400"/>
    </location>
</feature>
<protein>
    <submittedName>
        <fullName evidence="9">Type VII secretion integral membrane protein EccD</fullName>
    </submittedName>
</protein>
<proteinExistence type="inferred from homology"/>
<organism evidence="9 10">
    <name type="scientific">Mycobacteroides saopaulense</name>
    <dbReference type="NCBI Taxonomy" id="1578165"/>
    <lineage>
        <taxon>Bacteria</taxon>
        <taxon>Bacillati</taxon>
        <taxon>Actinomycetota</taxon>
        <taxon>Actinomycetes</taxon>
        <taxon>Mycobacteriales</taxon>
        <taxon>Mycobacteriaceae</taxon>
        <taxon>Mycobacteroides</taxon>
    </lineage>
</organism>
<name>A0ABX3C478_9MYCO</name>
<dbReference type="Pfam" id="PF08817">
    <property type="entry name" value="YukD"/>
    <property type="match status" value="1"/>
</dbReference>
<comment type="subcellular location">
    <subcellularLocation>
        <location evidence="1">Cell membrane</location>
        <topology evidence="1">Multi-pass membrane protein</topology>
    </subcellularLocation>
</comment>
<accession>A0ABX3C478</accession>
<comment type="caution">
    <text evidence="9">The sequence shown here is derived from an EMBL/GenBank/DDBJ whole genome shotgun (WGS) entry which is preliminary data.</text>
</comment>
<feature type="transmembrane region" description="Helical" evidence="7">
    <location>
        <begin position="203"/>
        <end position="221"/>
    </location>
</feature>
<feature type="transmembrane region" description="Helical" evidence="7">
    <location>
        <begin position="412"/>
        <end position="434"/>
    </location>
</feature>
<keyword evidence="4 7" id="KW-0812">Transmembrane</keyword>
<dbReference type="NCBIfam" id="TIGR03920">
    <property type="entry name" value="T7SS_EccD"/>
    <property type="match status" value="1"/>
</dbReference>
<dbReference type="InterPro" id="IPR024962">
    <property type="entry name" value="YukD-like"/>
</dbReference>
<dbReference type="PIRSF" id="PIRSF017804">
    <property type="entry name" value="Secretion_EccD1"/>
    <property type="match status" value="1"/>
</dbReference>
<comment type="similarity">
    <text evidence="2">Belongs to the EccD/Snm4 family.</text>
</comment>
<feature type="transmembrane region" description="Helical" evidence="7">
    <location>
        <begin position="148"/>
        <end position="166"/>
    </location>
</feature>
<feature type="transmembrane region" description="Helical" evidence="7">
    <location>
        <begin position="257"/>
        <end position="275"/>
    </location>
</feature>
<gene>
    <name evidence="9" type="ORF">BKG73_00395</name>
</gene>
<evidence type="ECO:0000256" key="2">
    <source>
        <dbReference type="ARBA" id="ARBA00006162"/>
    </source>
</evidence>
<feature type="transmembrane region" description="Helical" evidence="7">
    <location>
        <begin position="172"/>
        <end position="191"/>
    </location>
</feature>
<keyword evidence="10" id="KW-1185">Reference proteome</keyword>
<keyword evidence="6 7" id="KW-0472">Membrane</keyword>
<evidence type="ECO:0000256" key="6">
    <source>
        <dbReference type="ARBA" id="ARBA00023136"/>
    </source>
</evidence>
<reference evidence="9 10" key="1">
    <citation type="submission" date="2016-10" db="EMBL/GenBank/DDBJ databases">
        <title>Evaluation of Human, Animal and Environmental Mycobacterium chelonae Isolates by Core Genome Phylogenomic Analysis, Targeted Gene Comparison, and Anti-microbial Susceptibility Patterns: A Tale of Mistaken Identities.</title>
        <authorList>
            <person name="Fogelson S.B."/>
            <person name="Camus A.C."/>
            <person name="Lorenz W."/>
            <person name="Vasireddy R."/>
            <person name="Vasireddy S."/>
            <person name="Smith T."/>
            <person name="Brown-Elliott B.A."/>
            <person name="Wallace R.J.Jr."/>
            <person name="Hasan N.A."/>
            <person name="Reischl U."/>
            <person name="Sanchez S."/>
        </authorList>
    </citation>
    <scope>NUCLEOTIDE SEQUENCE [LARGE SCALE GENOMIC DNA]</scope>
    <source>
        <strain evidence="9 10">8528</strain>
    </source>
</reference>
<feature type="transmembrane region" description="Helical" evidence="7">
    <location>
        <begin position="281"/>
        <end position="298"/>
    </location>
</feature>
<evidence type="ECO:0000259" key="8">
    <source>
        <dbReference type="Pfam" id="PF19053"/>
    </source>
</evidence>
<feature type="transmembrane region" description="Helical" evidence="7">
    <location>
        <begin position="357"/>
        <end position="377"/>
    </location>
</feature>
<dbReference type="Pfam" id="PF19053">
    <property type="entry name" value="EccD"/>
    <property type="match status" value="1"/>
</dbReference>
<evidence type="ECO:0000256" key="7">
    <source>
        <dbReference type="SAM" id="Phobius"/>
    </source>
</evidence>
<feature type="transmembrane region" description="Helical" evidence="7">
    <location>
        <begin position="227"/>
        <end position="245"/>
    </location>
</feature>
<dbReference type="InterPro" id="IPR044049">
    <property type="entry name" value="EccD_transm"/>
</dbReference>
<evidence type="ECO:0000256" key="5">
    <source>
        <dbReference type="ARBA" id="ARBA00022989"/>
    </source>
</evidence>
<keyword evidence="3" id="KW-1003">Cell membrane</keyword>
<dbReference type="EMBL" id="MLIH01000002">
    <property type="protein sequence ID" value="OHU13238.1"/>
    <property type="molecule type" value="Genomic_DNA"/>
</dbReference>
<sequence length="501" mass="52668">MTLPPSLADLEPDAGSEPELSRMTLLVGGMQLDVGLPANVGIGAFIDDVIDIANKQLQMQYVGTSSGIDATLFDNTEGRWSLAKLGSPPVDLSKSLSEADIYDGDVLVLREVSGAAAPLLFDDVDALDNMGRPGAEQPNLWQRNRNHITYFGVGLAGSLAAALLLHRFSENTVAGLVTVLSGIALLVIGAILAHRGADARNPLGLSVVATPLVFTGALYVVPDGFGAMSLPMACALTALASLLALQIGREGRTFHTFVIALSVLAGCTALANVLLTPPTRALGAALATLSVVVVYMSPRMTIMLSKLPIPRVPTAGEPLDDIETQGGTTVEGVNAIGKQIIPTEEGMIVRVKRANQYLSGILAAAAVTAAVGAYLAVDVSNGFFWQGTVFAVAVATVMCLRGRSHHNLAQSATLIGSGLAIGLAVMVKSGTYLPDWELNALLGLVVVSILSVACGVVAPLLEFSPVMRRWVELLEYLAIALVFPLCFWILRLYSFARDMRI</sequence>
<evidence type="ECO:0000256" key="1">
    <source>
        <dbReference type="ARBA" id="ARBA00004651"/>
    </source>
</evidence>